<dbReference type="PRINTS" id="PR00294">
    <property type="entry name" value="SSBTLNINHBTR"/>
</dbReference>
<evidence type="ECO:0000256" key="8">
    <source>
        <dbReference type="RuleBase" id="RU003471"/>
    </source>
</evidence>
<accession>A0A9W6MGJ8</accession>
<evidence type="ECO:0000256" key="3">
    <source>
        <dbReference type="ARBA" id="ARBA00011738"/>
    </source>
</evidence>
<dbReference type="RefSeq" id="WP_271221302.1">
    <property type="nucleotide sequence ID" value="NZ_BAAAVD010000012.1"/>
</dbReference>
<reference evidence="12" key="2">
    <citation type="submission" date="2023-01" db="EMBL/GenBank/DDBJ databases">
        <authorList>
            <person name="Sun Q."/>
            <person name="Evtushenko L."/>
        </authorList>
    </citation>
    <scope>NUCLEOTIDE SEQUENCE</scope>
    <source>
        <strain evidence="12">VKM Ac-2007</strain>
    </source>
</reference>
<evidence type="ECO:0000256" key="7">
    <source>
        <dbReference type="ARBA" id="ARBA00023157"/>
    </source>
</evidence>
<protein>
    <recommendedName>
        <fullName evidence="11">Subtilisin inhibitor domain-containing protein</fullName>
    </recommendedName>
</protein>
<dbReference type="InterPro" id="IPR023549">
    <property type="entry name" value="Subtilisin_inhibitor"/>
</dbReference>
<feature type="chain" id="PRO_5040801468" description="Subtilisin inhibitor domain-containing protein" evidence="10">
    <location>
        <begin position="27"/>
        <end position="144"/>
    </location>
</feature>
<feature type="domain" description="Subtilisin inhibitor" evidence="11">
    <location>
        <begin position="57"/>
        <end position="130"/>
    </location>
</feature>
<keyword evidence="5 8" id="KW-0646">Protease inhibitor</keyword>
<feature type="region of interest" description="Disordered" evidence="9">
    <location>
        <begin position="21"/>
        <end position="59"/>
    </location>
</feature>
<sequence length="144" mass="15305">MRTVKIVSTAVTFVLASALHTTSSPASDSPSGVPASGSPGHAPVSETSLTLSLSVSGGPARSTFLRCDRDDEALPSFGTACGMLRRFGGDLSKMTYDIDMICDEEYVPHTASASGTWEGRPVRFERTYDNRCEMTALTGPVFSF</sequence>
<dbReference type="InterPro" id="IPR000691">
    <property type="entry name" value="Prot_inh_I16_SSI"/>
</dbReference>
<keyword evidence="6 8" id="KW-0722">Serine protease inhibitor</keyword>
<keyword evidence="4" id="KW-0964">Secreted</keyword>
<proteinExistence type="inferred from homology"/>
<dbReference type="Pfam" id="PF00720">
    <property type="entry name" value="SSI"/>
    <property type="match status" value="1"/>
</dbReference>
<evidence type="ECO:0000256" key="2">
    <source>
        <dbReference type="ARBA" id="ARBA00010472"/>
    </source>
</evidence>
<comment type="similarity">
    <text evidence="2 8">Belongs to the protease inhibitor I16 (SSI) family.</text>
</comment>
<keyword evidence="13" id="KW-1185">Reference proteome</keyword>
<dbReference type="Proteomes" id="UP001143474">
    <property type="component" value="Unassembled WGS sequence"/>
</dbReference>
<dbReference type="GO" id="GO:0004867">
    <property type="term" value="F:serine-type endopeptidase inhibitor activity"/>
    <property type="evidence" value="ECO:0007669"/>
    <property type="project" value="UniProtKB-KW"/>
</dbReference>
<keyword evidence="7" id="KW-1015">Disulfide bond</keyword>
<evidence type="ECO:0000313" key="13">
    <source>
        <dbReference type="Proteomes" id="UP001143474"/>
    </source>
</evidence>
<evidence type="ECO:0000313" key="12">
    <source>
        <dbReference type="EMBL" id="GLK13003.1"/>
    </source>
</evidence>
<evidence type="ECO:0000256" key="5">
    <source>
        <dbReference type="ARBA" id="ARBA00022690"/>
    </source>
</evidence>
<reference evidence="12" key="1">
    <citation type="journal article" date="2014" name="Int. J. Syst. Evol. Microbiol.">
        <title>Complete genome sequence of Corynebacterium casei LMG S-19264T (=DSM 44701T), isolated from a smear-ripened cheese.</title>
        <authorList>
            <consortium name="US DOE Joint Genome Institute (JGI-PGF)"/>
            <person name="Walter F."/>
            <person name="Albersmeier A."/>
            <person name="Kalinowski J."/>
            <person name="Ruckert C."/>
        </authorList>
    </citation>
    <scope>NUCLEOTIDE SEQUENCE</scope>
    <source>
        <strain evidence="12">VKM Ac-2007</strain>
    </source>
</reference>
<gene>
    <name evidence="12" type="ORF">GCM10017600_64130</name>
</gene>
<dbReference type="SUPFAM" id="SSF55399">
    <property type="entry name" value="Subtilisin inhibitor"/>
    <property type="match status" value="1"/>
</dbReference>
<dbReference type="EMBL" id="BSEV01000019">
    <property type="protein sequence ID" value="GLK13003.1"/>
    <property type="molecule type" value="Genomic_DNA"/>
</dbReference>
<feature type="compositionally biased region" description="Low complexity" evidence="9">
    <location>
        <begin position="23"/>
        <end position="56"/>
    </location>
</feature>
<comment type="subcellular location">
    <subcellularLocation>
        <location evidence="1">Secreted</location>
    </subcellularLocation>
</comment>
<evidence type="ECO:0000256" key="10">
    <source>
        <dbReference type="SAM" id="SignalP"/>
    </source>
</evidence>
<dbReference type="GO" id="GO:0005576">
    <property type="term" value="C:extracellular region"/>
    <property type="evidence" value="ECO:0007669"/>
    <property type="project" value="UniProtKB-SubCell"/>
</dbReference>
<dbReference type="Gene3D" id="3.30.350.10">
    <property type="entry name" value="Subtilisin inhibitor-like"/>
    <property type="match status" value="1"/>
</dbReference>
<dbReference type="InterPro" id="IPR036819">
    <property type="entry name" value="Subtilisin_inhibitor-like_sf"/>
</dbReference>
<comment type="subunit">
    <text evidence="3">Homodimer.</text>
</comment>
<evidence type="ECO:0000256" key="6">
    <source>
        <dbReference type="ARBA" id="ARBA00022900"/>
    </source>
</evidence>
<feature type="signal peptide" evidence="10">
    <location>
        <begin position="1"/>
        <end position="26"/>
    </location>
</feature>
<name>A0A9W6MGJ8_9ACTN</name>
<organism evidence="12 13">
    <name type="scientific">Streptosporangium carneum</name>
    <dbReference type="NCBI Taxonomy" id="47481"/>
    <lineage>
        <taxon>Bacteria</taxon>
        <taxon>Bacillati</taxon>
        <taxon>Actinomycetota</taxon>
        <taxon>Actinomycetes</taxon>
        <taxon>Streptosporangiales</taxon>
        <taxon>Streptosporangiaceae</taxon>
        <taxon>Streptosporangium</taxon>
    </lineage>
</organism>
<evidence type="ECO:0000259" key="11">
    <source>
        <dbReference type="Pfam" id="PF00720"/>
    </source>
</evidence>
<evidence type="ECO:0000256" key="4">
    <source>
        <dbReference type="ARBA" id="ARBA00022525"/>
    </source>
</evidence>
<dbReference type="AlphaFoldDB" id="A0A9W6MGJ8"/>
<evidence type="ECO:0000256" key="9">
    <source>
        <dbReference type="SAM" id="MobiDB-lite"/>
    </source>
</evidence>
<keyword evidence="10" id="KW-0732">Signal</keyword>
<comment type="caution">
    <text evidence="12">The sequence shown here is derived from an EMBL/GenBank/DDBJ whole genome shotgun (WGS) entry which is preliminary data.</text>
</comment>
<evidence type="ECO:0000256" key="1">
    <source>
        <dbReference type="ARBA" id="ARBA00004613"/>
    </source>
</evidence>